<sequence>MKLFFWPFAYRGALSTPTFFARTPLEIGGLEEMKTLGTYTCRVEEQRE</sequence>
<proteinExistence type="predicted"/>
<keyword evidence="2" id="KW-1185">Reference proteome</keyword>
<organism evidence="1 2">
    <name type="scientific">Caballeronia temeraria</name>
    <dbReference type="NCBI Taxonomy" id="1777137"/>
    <lineage>
        <taxon>Bacteria</taxon>
        <taxon>Pseudomonadati</taxon>
        <taxon>Pseudomonadota</taxon>
        <taxon>Betaproteobacteria</taxon>
        <taxon>Burkholderiales</taxon>
        <taxon>Burkholderiaceae</taxon>
        <taxon>Caballeronia</taxon>
    </lineage>
</organism>
<dbReference type="STRING" id="1777137.AWB76_05318"/>
<dbReference type="AlphaFoldDB" id="A0A158CAK3"/>
<gene>
    <name evidence="1" type="ORF">AWB76_05318</name>
</gene>
<name>A0A158CAK3_9BURK</name>
<reference evidence="2" key="1">
    <citation type="submission" date="2016-01" db="EMBL/GenBank/DDBJ databases">
        <authorList>
            <person name="Peeters Charlotte."/>
        </authorList>
    </citation>
    <scope>NUCLEOTIDE SEQUENCE [LARGE SCALE GENOMIC DNA]</scope>
</reference>
<accession>A0A158CAK3</accession>
<dbReference type="Proteomes" id="UP000054624">
    <property type="component" value="Unassembled WGS sequence"/>
</dbReference>
<dbReference type="EMBL" id="FCOI02000021">
    <property type="protein sequence ID" value="SAK79329.1"/>
    <property type="molecule type" value="Genomic_DNA"/>
</dbReference>
<evidence type="ECO:0000313" key="2">
    <source>
        <dbReference type="Proteomes" id="UP000054624"/>
    </source>
</evidence>
<evidence type="ECO:0000313" key="1">
    <source>
        <dbReference type="EMBL" id="SAK79329.1"/>
    </source>
</evidence>
<protein>
    <submittedName>
        <fullName evidence="1">Uncharacterized protein</fullName>
    </submittedName>
</protein>